<comment type="cofactor">
    <cofactor evidence="1">
        <name>Mg(2+)</name>
        <dbReference type="ChEBI" id="CHEBI:18420"/>
    </cofactor>
</comment>
<dbReference type="STRING" id="589385.SAMN05421504_1043"/>
<dbReference type="GO" id="GO:0046872">
    <property type="term" value="F:metal ion binding"/>
    <property type="evidence" value="ECO:0007669"/>
    <property type="project" value="UniProtKB-KW"/>
</dbReference>
<protein>
    <submittedName>
        <fullName evidence="7">Geranylgeranyl diphosphate synthase, type I</fullName>
    </submittedName>
</protein>
<keyword evidence="3 6" id="KW-0808">Transferase</keyword>
<dbReference type="InterPro" id="IPR000092">
    <property type="entry name" value="Polyprenyl_synt"/>
</dbReference>
<evidence type="ECO:0000256" key="4">
    <source>
        <dbReference type="ARBA" id="ARBA00022723"/>
    </source>
</evidence>
<evidence type="ECO:0000256" key="3">
    <source>
        <dbReference type="ARBA" id="ARBA00022679"/>
    </source>
</evidence>
<dbReference type="SUPFAM" id="SSF48576">
    <property type="entry name" value="Terpenoid synthases"/>
    <property type="match status" value="1"/>
</dbReference>
<evidence type="ECO:0000256" key="5">
    <source>
        <dbReference type="ARBA" id="ARBA00022842"/>
    </source>
</evidence>
<dbReference type="GO" id="GO:0004659">
    <property type="term" value="F:prenyltransferase activity"/>
    <property type="evidence" value="ECO:0007669"/>
    <property type="project" value="InterPro"/>
</dbReference>
<keyword evidence="4" id="KW-0479">Metal-binding</keyword>
<dbReference type="Pfam" id="PF00348">
    <property type="entry name" value="polyprenyl_synt"/>
    <property type="match status" value="1"/>
</dbReference>
<dbReference type="PROSITE" id="PS00723">
    <property type="entry name" value="POLYPRENYL_SYNTHASE_1"/>
    <property type="match status" value="1"/>
</dbReference>
<dbReference type="SFLD" id="SFLDS00005">
    <property type="entry name" value="Isoprenoid_Synthase_Type_I"/>
    <property type="match status" value="1"/>
</dbReference>
<evidence type="ECO:0000256" key="2">
    <source>
        <dbReference type="ARBA" id="ARBA00006706"/>
    </source>
</evidence>
<dbReference type="OrthoDB" id="4497239at2"/>
<reference evidence="7 8" key="1">
    <citation type="submission" date="2016-10" db="EMBL/GenBank/DDBJ databases">
        <authorList>
            <person name="de Groot N.N."/>
        </authorList>
    </citation>
    <scope>NUCLEOTIDE SEQUENCE [LARGE SCALE GENOMIC DNA]</scope>
    <source>
        <strain evidence="7 8">CPCC 202699</strain>
    </source>
</reference>
<dbReference type="InterPro" id="IPR033749">
    <property type="entry name" value="Polyprenyl_synt_CS"/>
</dbReference>
<comment type="similarity">
    <text evidence="2 6">Belongs to the FPP/GGPP synthase family.</text>
</comment>
<dbReference type="AlphaFoldDB" id="A0A1H3FW56"/>
<evidence type="ECO:0000256" key="6">
    <source>
        <dbReference type="RuleBase" id="RU004466"/>
    </source>
</evidence>
<dbReference type="GO" id="GO:0008299">
    <property type="term" value="P:isoprenoid biosynthetic process"/>
    <property type="evidence" value="ECO:0007669"/>
    <property type="project" value="InterPro"/>
</dbReference>
<dbReference type="InterPro" id="IPR008949">
    <property type="entry name" value="Isoprenoid_synthase_dom_sf"/>
</dbReference>
<gene>
    <name evidence="7" type="ORF">SAMN05421504_1043</name>
</gene>
<keyword evidence="8" id="KW-1185">Reference proteome</keyword>
<accession>A0A1H3FW56</accession>
<organism evidence="7 8">
    <name type="scientific">Amycolatopsis xylanica</name>
    <dbReference type="NCBI Taxonomy" id="589385"/>
    <lineage>
        <taxon>Bacteria</taxon>
        <taxon>Bacillati</taxon>
        <taxon>Actinomycetota</taxon>
        <taxon>Actinomycetes</taxon>
        <taxon>Pseudonocardiales</taxon>
        <taxon>Pseudonocardiaceae</taxon>
        <taxon>Amycolatopsis</taxon>
    </lineage>
</organism>
<dbReference type="PANTHER" id="PTHR12001">
    <property type="entry name" value="GERANYLGERANYL PYROPHOSPHATE SYNTHASE"/>
    <property type="match status" value="1"/>
</dbReference>
<dbReference type="EMBL" id="FNON01000004">
    <property type="protein sequence ID" value="SDX94598.1"/>
    <property type="molecule type" value="Genomic_DNA"/>
</dbReference>
<dbReference type="Gene3D" id="1.10.600.10">
    <property type="entry name" value="Farnesyl Diphosphate Synthase"/>
    <property type="match status" value="1"/>
</dbReference>
<name>A0A1H3FW56_9PSEU</name>
<dbReference type="CDD" id="cd00685">
    <property type="entry name" value="Trans_IPPS_HT"/>
    <property type="match status" value="1"/>
</dbReference>
<dbReference type="RefSeq" id="WP_091290494.1">
    <property type="nucleotide sequence ID" value="NZ_FNON01000004.1"/>
</dbReference>
<evidence type="ECO:0000313" key="7">
    <source>
        <dbReference type="EMBL" id="SDX94598.1"/>
    </source>
</evidence>
<proteinExistence type="inferred from homology"/>
<dbReference type="PROSITE" id="PS00444">
    <property type="entry name" value="POLYPRENYL_SYNTHASE_2"/>
    <property type="match status" value="1"/>
</dbReference>
<dbReference type="PANTHER" id="PTHR12001:SF85">
    <property type="entry name" value="SHORT CHAIN ISOPRENYL DIPHOSPHATE SYNTHASE"/>
    <property type="match status" value="1"/>
</dbReference>
<keyword evidence="5" id="KW-0460">Magnesium</keyword>
<evidence type="ECO:0000256" key="1">
    <source>
        <dbReference type="ARBA" id="ARBA00001946"/>
    </source>
</evidence>
<dbReference type="Proteomes" id="UP000199515">
    <property type="component" value="Unassembled WGS sequence"/>
</dbReference>
<sequence length="351" mass="38143">MTTDVSAPDAVAAIRHTSRRLLDLVERQMSDFLAAERLKWAELNPRAVVPIEAVTTLVEAGGKRIRPAFCVSGFLAAGGDPDDRRVVHAAIALELLHACALIHDDVMDASPQRRGMPTVHAHHSELHSDRRWQGEARRFGESVAILAGDLALIYSDQFMANTPAANAVWNELRAELIVGQYLDIGAAAEFSVDPQLSRQIAIAKSGGYTIHRPLVVGASIAGRPELAGVFEVYGTALGEAFQLRDDLIDAFGDAEVTGKPAGLDFDQHKMTLLLALAMQRDDQVRELVLGAVPDAVKLREALISSGVRAAVEDRITALVAQSCRAIADAPIAREWRDELTAMTYEIAYRDR</sequence>
<evidence type="ECO:0000313" key="8">
    <source>
        <dbReference type="Proteomes" id="UP000199515"/>
    </source>
</evidence>